<dbReference type="EMBL" id="JARESE010000028">
    <property type="protein sequence ID" value="MDE8652127.1"/>
    <property type="molecule type" value="Genomic_DNA"/>
</dbReference>
<proteinExistence type="predicted"/>
<accession>A0ABT5WQ06</accession>
<protein>
    <submittedName>
        <fullName evidence="1">CopG family transcriptional regulator</fullName>
    </submittedName>
</protein>
<comment type="caution">
    <text evidence="1">The sequence shown here is derived from an EMBL/GenBank/DDBJ whole genome shotgun (WGS) entry which is preliminary data.</text>
</comment>
<dbReference type="RefSeq" id="WP_275228199.1">
    <property type="nucleotide sequence ID" value="NZ_JARESE010000028.1"/>
</dbReference>
<reference evidence="1 2" key="1">
    <citation type="submission" date="2023-03" db="EMBL/GenBank/DDBJ databases">
        <title>NovoSphingobium album sp. nov. isolated from polycyclic aromatic hydrocarbons- and heavy-metal polluted soil.</title>
        <authorList>
            <person name="Liu Z."/>
            <person name="Wang K."/>
        </authorList>
    </citation>
    <scope>NUCLEOTIDE SEQUENCE [LARGE SCALE GENOMIC DNA]</scope>
    <source>
        <strain evidence="1 2">H3SJ31-1</strain>
    </source>
</reference>
<name>A0ABT5WQ06_9SPHN</name>
<dbReference type="Proteomes" id="UP001216253">
    <property type="component" value="Unassembled WGS sequence"/>
</dbReference>
<gene>
    <name evidence="1" type="ORF">PYV00_10410</name>
</gene>
<sequence length="99" mass="10750">MTKLNIRVDEALYARLARRAHGAGLPVSTFCRSVLTQAADPQHRYVYSSQDEILATALQMLSILATFVGQQSPKALEQGMADARAILAERGLVPEGARP</sequence>
<organism evidence="1 2">
    <name type="scientific">Novosphingobium album</name>
    <name type="common">ex Liu et al. 2023</name>
    <dbReference type="NCBI Taxonomy" id="3031130"/>
    <lineage>
        <taxon>Bacteria</taxon>
        <taxon>Pseudomonadati</taxon>
        <taxon>Pseudomonadota</taxon>
        <taxon>Alphaproteobacteria</taxon>
        <taxon>Sphingomonadales</taxon>
        <taxon>Sphingomonadaceae</taxon>
        <taxon>Novosphingobium</taxon>
    </lineage>
</organism>
<evidence type="ECO:0000313" key="1">
    <source>
        <dbReference type="EMBL" id="MDE8652127.1"/>
    </source>
</evidence>
<evidence type="ECO:0000313" key="2">
    <source>
        <dbReference type="Proteomes" id="UP001216253"/>
    </source>
</evidence>
<keyword evidence="2" id="KW-1185">Reference proteome</keyword>